<dbReference type="PANTHER" id="PTHR35179:SF2">
    <property type="entry name" value="START DOMAIN-CONTAINING PROTEIN"/>
    <property type="match status" value="1"/>
</dbReference>
<dbReference type="PANTHER" id="PTHR35179">
    <property type="entry name" value="PROTEIN CBG02620"/>
    <property type="match status" value="1"/>
</dbReference>
<keyword evidence="3" id="KW-1185">Reference proteome</keyword>
<accession>A0AAW0G097</accession>
<sequence>MYARCVSNIRKLQVGFKSFMSQAQPSRGRGNGRGRGPTRGNVRGRGGFHSSQRENLPRDRKILGGLLPIEDSLRVSTTADTDPVTIEDLHYIGSYNWMDKQKPTILVPGSPPEWIDPSPPFFVPVDEGILYVNQNAFRMPKAPLQPLVLCVDEVTPEFDWSSVDFVTDRSNLRKFIRLISRTRKSTKPWRIDTQLAPGKKGTILLNRWERRDREMAGGASRGFAFEKHTTRVVDGCEGSSSHHRVVCYSLGELELVVRFEVDACLPASSASVVTKFGLTVKKGGMRAPDPSAVVELTTTGSAGRNADWKELHPQLYLSGTSHHFLALHQNRTFNNVQKRTLSTLNDAHGNETGENLGRLAAILVSVKELVGKYGSDGRISLVFDGKDREAVKVYQRANKGSCLPNELLRRFA</sequence>
<protein>
    <recommendedName>
        <fullName evidence="4">Geranylgeranyl pyrophosphate synthetase</fullName>
    </recommendedName>
</protein>
<dbReference type="Proteomes" id="UP001385951">
    <property type="component" value="Unassembled WGS sequence"/>
</dbReference>
<feature type="compositionally biased region" description="Gly residues" evidence="1">
    <location>
        <begin position="29"/>
        <end position="47"/>
    </location>
</feature>
<evidence type="ECO:0000313" key="2">
    <source>
        <dbReference type="EMBL" id="KAK7685792.1"/>
    </source>
</evidence>
<evidence type="ECO:0000313" key="3">
    <source>
        <dbReference type="Proteomes" id="UP001385951"/>
    </source>
</evidence>
<proteinExistence type="predicted"/>
<evidence type="ECO:0008006" key="4">
    <source>
        <dbReference type="Google" id="ProtNLM"/>
    </source>
</evidence>
<feature type="region of interest" description="Disordered" evidence="1">
    <location>
        <begin position="19"/>
        <end position="55"/>
    </location>
</feature>
<name>A0AAW0G097_9APHY</name>
<gene>
    <name evidence="2" type="ORF">QCA50_011138</name>
</gene>
<comment type="caution">
    <text evidence="2">The sequence shown here is derived from an EMBL/GenBank/DDBJ whole genome shotgun (WGS) entry which is preliminary data.</text>
</comment>
<evidence type="ECO:0000256" key="1">
    <source>
        <dbReference type="SAM" id="MobiDB-lite"/>
    </source>
</evidence>
<organism evidence="2 3">
    <name type="scientific">Cerrena zonata</name>
    <dbReference type="NCBI Taxonomy" id="2478898"/>
    <lineage>
        <taxon>Eukaryota</taxon>
        <taxon>Fungi</taxon>
        <taxon>Dikarya</taxon>
        <taxon>Basidiomycota</taxon>
        <taxon>Agaricomycotina</taxon>
        <taxon>Agaricomycetes</taxon>
        <taxon>Polyporales</taxon>
        <taxon>Cerrenaceae</taxon>
        <taxon>Cerrena</taxon>
    </lineage>
</organism>
<dbReference type="AlphaFoldDB" id="A0AAW0G097"/>
<reference evidence="2 3" key="1">
    <citation type="submission" date="2022-09" db="EMBL/GenBank/DDBJ databases">
        <authorList>
            <person name="Palmer J.M."/>
        </authorList>
    </citation>
    <scope>NUCLEOTIDE SEQUENCE [LARGE SCALE GENOMIC DNA]</scope>
    <source>
        <strain evidence="2 3">DSM 7382</strain>
    </source>
</reference>
<dbReference type="EMBL" id="JASBNA010000019">
    <property type="protein sequence ID" value="KAK7685792.1"/>
    <property type="molecule type" value="Genomic_DNA"/>
</dbReference>